<comment type="caution">
    <text evidence="6">The sequence shown here is derived from an EMBL/GenBank/DDBJ whole genome shotgun (WGS) entry which is preliminary data.</text>
</comment>
<dbReference type="InterPro" id="IPR000014">
    <property type="entry name" value="PAS"/>
</dbReference>
<dbReference type="InterPro" id="IPR001610">
    <property type="entry name" value="PAC"/>
</dbReference>
<gene>
    <name evidence="6" type="ORF">PCS_03389</name>
</gene>
<feature type="domain" description="GGDEF" evidence="5">
    <location>
        <begin position="287"/>
        <end position="420"/>
    </location>
</feature>
<dbReference type="Pfam" id="PF13426">
    <property type="entry name" value="PAS_9"/>
    <property type="match status" value="1"/>
</dbReference>
<dbReference type="Proteomes" id="UP000011922">
    <property type="component" value="Unassembled WGS sequence"/>
</dbReference>
<dbReference type="PROSITE" id="PS50887">
    <property type="entry name" value="GGDEF"/>
    <property type="match status" value="1"/>
</dbReference>
<dbReference type="Pfam" id="PF00990">
    <property type="entry name" value="GGDEF"/>
    <property type="match status" value="1"/>
</dbReference>
<dbReference type="InterPro" id="IPR029787">
    <property type="entry name" value="Nucleotide_cyclase"/>
</dbReference>
<dbReference type="InterPro" id="IPR035919">
    <property type="entry name" value="EAL_sf"/>
</dbReference>
<dbReference type="InterPro" id="IPR035965">
    <property type="entry name" value="PAS-like_dom_sf"/>
</dbReference>
<dbReference type="SUPFAM" id="SSF55785">
    <property type="entry name" value="PYP-like sensor domain (PAS domain)"/>
    <property type="match status" value="1"/>
</dbReference>
<dbReference type="InterPro" id="IPR052155">
    <property type="entry name" value="Biofilm_reg_signaling"/>
</dbReference>
<evidence type="ECO:0000256" key="1">
    <source>
        <dbReference type="ARBA" id="ARBA00051114"/>
    </source>
</evidence>
<dbReference type="CDD" id="cd01949">
    <property type="entry name" value="GGDEF"/>
    <property type="match status" value="1"/>
</dbReference>
<name>M5PPN2_DESAF</name>
<dbReference type="Pfam" id="PF00563">
    <property type="entry name" value="EAL"/>
    <property type="match status" value="1"/>
</dbReference>
<dbReference type="Gene3D" id="3.30.70.270">
    <property type="match status" value="1"/>
</dbReference>
<dbReference type="InterPro" id="IPR001633">
    <property type="entry name" value="EAL_dom"/>
</dbReference>
<dbReference type="SMART" id="SM00267">
    <property type="entry name" value="GGDEF"/>
    <property type="match status" value="1"/>
</dbReference>
<dbReference type="PATRIC" id="fig|1262666.3.peg.3443"/>
<reference evidence="6 7" key="1">
    <citation type="journal article" date="2013" name="Genome Announc.">
        <title>Draft Genome Sequence for Desulfovibrio africanus Strain PCS.</title>
        <authorList>
            <person name="Brown S.D."/>
            <person name="Utturkar S.M."/>
            <person name="Arkin A.P."/>
            <person name="Deutschbauer A.M."/>
            <person name="Elias D.A."/>
            <person name="Hazen T.C."/>
            <person name="Chakraborty R."/>
        </authorList>
    </citation>
    <scope>NUCLEOTIDE SEQUENCE [LARGE SCALE GENOMIC DNA]</scope>
    <source>
        <strain evidence="6 7">PCS</strain>
    </source>
</reference>
<dbReference type="NCBIfam" id="TIGR00229">
    <property type="entry name" value="sensory_box"/>
    <property type="match status" value="1"/>
</dbReference>
<protein>
    <submittedName>
        <fullName evidence="6">PAS domain S-box/diguanylate cyclase (GGDEF) domain-containing protein</fullName>
    </submittedName>
</protein>
<dbReference type="AlphaFoldDB" id="M5PPN2"/>
<dbReference type="CDD" id="cd01948">
    <property type="entry name" value="EAL"/>
    <property type="match status" value="1"/>
</dbReference>
<dbReference type="SMART" id="SM00091">
    <property type="entry name" value="PAS"/>
    <property type="match status" value="1"/>
</dbReference>
<dbReference type="InterPro" id="IPR000700">
    <property type="entry name" value="PAS-assoc_C"/>
</dbReference>
<dbReference type="NCBIfam" id="TIGR00254">
    <property type="entry name" value="GGDEF"/>
    <property type="match status" value="1"/>
</dbReference>
<dbReference type="OrthoDB" id="7673416at2"/>
<dbReference type="RefSeq" id="WP_005989357.1">
    <property type="nucleotide sequence ID" value="NZ_AOSV01000038.1"/>
</dbReference>
<dbReference type="SUPFAM" id="SSF141868">
    <property type="entry name" value="EAL domain-like"/>
    <property type="match status" value="1"/>
</dbReference>
<evidence type="ECO:0000259" key="4">
    <source>
        <dbReference type="PROSITE" id="PS50883"/>
    </source>
</evidence>
<dbReference type="GO" id="GO:0071111">
    <property type="term" value="F:cyclic-guanylate-specific phosphodiesterase activity"/>
    <property type="evidence" value="ECO:0007669"/>
    <property type="project" value="UniProtKB-EC"/>
</dbReference>
<evidence type="ECO:0000313" key="6">
    <source>
        <dbReference type="EMBL" id="EMG35905.1"/>
    </source>
</evidence>
<dbReference type="EMBL" id="AOSV01000038">
    <property type="protein sequence ID" value="EMG35905.1"/>
    <property type="molecule type" value="Genomic_DNA"/>
</dbReference>
<dbReference type="PANTHER" id="PTHR44757">
    <property type="entry name" value="DIGUANYLATE CYCLASE DGCP"/>
    <property type="match status" value="1"/>
</dbReference>
<proteinExistence type="predicted"/>
<dbReference type="PANTHER" id="PTHR44757:SF2">
    <property type="entry name" value="BIOFILM ARCHITECTURE MAINTENANCE PROTEIN MBAA"/>
    <property type="match status" value="1"/>
</dbReference>
<dbReference type="Gene3D" id="3.30.450.20">
    <property type="entry name" value="PAS domain"/>
    <property type="match status" value="1"/>
</dbReference>
<dbReference type="SMART" id="SM00052">
    <property type="entry name" value="EAL"/>
    <property type="match status" value="1"/>
</dbReference>
<feature type="domain" description="EAL" evidence="4">
    <location>
        <begin position="429"/>
        <end position="683"/>
    </location>
</feature>
<dbReference type="InterPro" id="IPR043128">
    <property type="entry name" value="Rev_trsase/Diguanyl_cyclase"/>
</dbReference>
<dbReference type="CDD" id="cd00130">
    <property type="entry name" value="PAS"/>
    <property type="match status" value="1"/>
</dbReference>
<dbReference type="FunFam" id="3.30.70.270:FF:000001">
    <property type="entry name" value="Diguanylate cyclase domain protein"/>
    <property type="match status" value="1"/>
</dbReference>
<dbReference type="InterPro" id="IPR000160">
    <property type="entry name" value="GGDEF_dom"/>
</dbReference>
<evidence type="ECO:0000259" key="3">
    <source>
        <dbReference type="PROSITE" id="PS50113"/>
    </source>
</evidence>
<dbReference type="PROSITE" id="PS50113">
    <property type="entry name" value="PAC"/>
    <property type="match status" value="1"/>
</dbReference>
<evidence type="ECO:0000259" key="2">
    <source>
        <dbReference type="PROSITE" id="PS50112"/>
    </source>
</evidence>
<dbReference type="Gene3D" id="3.20.20.450">
    <property type="entry name" value="EAL domain"/>
    <property type="match status" value="1"/>
</dbReference>
<organism evidence="6 7">
    <name type="scientific">Desulfocurvibacter africanus PCS</name>
    <dbReference type="NCBI Taxonomy" id="1262666"/>
    <lineage>
        <taxon>Bacteria</taxon>
        <taxon>Pseudomonadati</taxon>
        <taxon>Thermodesulfobacteriota</taxon>
        <taxon>Desulfovibrionia</taxon>
        <taxon>Desulfovibrionales</taxon>
        <taxon>Desulfovibrionaceae</taxon>
        <taxon>Desulfocurvibacter</taxon>
    </lineage>
</organism>
<evidence type="ECO:0000313" key="7">
    <source>
        <dbReference type="Proteomes" id="UP000011922"/>
    </source>
</evidence>
<evidence type="ECO:0000259" key="5">
    <source>
        <dbReference type="PROSITE" id="PS50887"/>
    </source>
</evidence>
<dbReference type="GO" id="GO:0071732">
    <property type="term" value="P:cellular response to nitric oxide"/>
    <property type="evidence" value="ECO:0007669"/>
    <property type="project" value="UniProtKB-ARBA"/>
</dbReference>
<comment type="catalytic activity">
    <reaction evidence="1">
        <text>3',3'-c-di-GMP + H2O = 5'-phosphoguanylyl(3'-&gt;5')guanosine + H(+)</text>
        <dbReference type="Rhea" id="RHEA:24902"/>
        <dbReference type="ChEBI" id="CHEBI:15377"/>
        <dbReference type="ChEBI" id="CHEBI:15378"/>
        <dbReference type="ChEBI" id="CHEBI:58754"/>
        <dbReference type="ChEBI" id="CHEBI:58805"/>
        <dbReference type="EC" id="3.1.4.52"/>
    </reaction>
    <physiologicalReaction direction="left-to-right" evidence="1">
        <dbReference type="Rhea" id="RHEA:24903"/>
    </physiologicalReaction>
</comment>
<dbReference type="SUPFAM" id="SSF55073">
    <property type="entry name" value="Nucleotide cyclase"/>
    <property type="match status" value="1"/>
</dbReference>
<dbReference type="PROSITE" id="PS50883">
    <property type="entry name" value="EAL"/>
    <property type="match status" value="1"/>
</dbReference>
<dbReference type="SMART" id="SM00086">
    <property type="entry name" value="PAC"/>
    <property type="match status" value="1"/>
</dbReference>
<feature type="domain" description="PAS" evidence="2">
    <location>
        <begin position="136"/>
        <end position="187"/>
    </location>
</feature>
<sequence>MDETLQEHIHLREALIALADAHFTCSLDADGNLGPIEDGASLCRFLGREGPHAEGVSLDQLVSERDAGILRGLLGRLAADGQARDTVHLVSREGLHVAFTLVLLRENGHVFGGLRRRDDDATRMRAAEHERLVADEVYRNAIEGITVTDSHARILFVNPAFSKITGYTAEEALGQTPSILKSHLHDQAFYKAMWQALVNDGQWEGEIWNRRKNGEVYPEWLSISSVRDGQGKLQRYVAVFHDITEIKASQEKVRHQAHHDVLTGLPNRLLLKDRLATSLTHMARSGQKVALLFMDVDNFKHINDSLGHPLGDLLLQAVAARLKDVMRDDDTVARLGGDEFVILVEALESENLAIATAMRLLEAFRVPFHIKGHALTVTPSVGIALYPDDGDDAETLIKNADMAMYRAKEKGRNTFQLYTPALNERAVRRMTMEGELRKALERGDIQPWFQPRVGLRDGSVLGSEALARWIKPDGAIIPPGEFIPLAEETGLILQLGEQILEQACRQSRAFQDAGFPEQYVSVNLSPRQFRQKDLVGMVERVLEHTGFDSRLLELEITESSLVQDIDQTMATLRRFRDMGLAVAIDDFGTGYSSLAYLKHFPLGALKIDQSFIRGIPTDPSDIAITTTIISMAQSLNLKVIAEGVETLQQLNFILGLRCDEYQGYYFSKPVPPDAYLELLRRHKR</sequence>
<feature type="domain" description="PAC" evidence="3">
    <location>
        <begin position="203"/>
        <end position="255"/>
    </location>
</feature>
<dbReference type="FunFam" id="3.20.20.450:FF:000001">
    <property type="entry name" value="Cyclic di-GMP phosphodiesterase yahA"/>
    <property type="match status" value="1"/>
</dbReference>
<dbReference type="PROSITE" id="PS50112">
    <property type="entry name" value="PAS"/>
    <property type="match status" value="1"/>
</dbReference>
<accession>M5PPN2</accession>